<keyword evidence="2" id="KW-1185">Reference proteome</keyword>
<name>A0ABY4DV14_9NEIS</name>
<dbReference type="RefSeq" id="WP_244786384.1">
    <property type="nucleotide sequence ID" value="NZ_CP091508.1"/>
</dbReference>
<dbReference type="NCBIfam" id="TIGR02565">
    <property type="entry name" value="cas_Csy2"/>
    <property type="match status" value="1"/>
</dbReference>
<proteinExistence type="predicted"/>
<accession>A0ABY4DV14</accession>
<reference evidence="1 2" key="1">
    <citation type="journal article" date="2022" name="Res Sq">
        <title>Evolution of multicellular longitudinally dividing oral cavity symbionts (Neisseriaceae).</title>
        <authorList>
            <person name="Nyongesa S."/>
            <person name="Weber P."/>
            <person name="Bernet E."/>
            <person name="Pullido F."/>
            <person name="Nieckarz M."/>
            <person name="Delaby M."/>
            <person name="Nieves C."/>
            <person name="Viehboeck T."/>
            <person name="Krause N."/>
            <person name="Rivera-Millot A."/>
            <person name="Nakamura A."/>
            <person name="Vischer N."/>
            <person name="VanNieuwenhze M."/>
            <person name="Brun Y."/>
            <person name="Cava F."/>
            <person name="Bulgheresi S."/>
            <person name="Veyrier F."/>
        </authorList>
    </citation>
    <scope>NUCLEOTIDE SEQUENCE [LARGE SCALE GENOMIC DNA]</scope>
    <source>
        <strain evidence="1 2">CCUG 63373m</strain>
    </source>
</reference>
<dbReference type="EMBL" id="CP091508">
    <property type="protein sequence ID" value="UOO82559.1"/>
    <property type="molecule type" value="Genomic_DNA"/>
</dbReference>
<evidence type="ECO:0000313" key="2">
    <source>
        <dbReference type="Proteomes" id="UP000829817"/>
    </source>
</evidence>
<protein>
    <submittedName>
        <fullName evidence="1">Type I-F CRISPR-associated protein Csy2</fullName>
    </submittedName>
</protein>
<dbReference type="Proteomes" id="UP000829817">
    <property type="component" value="Chromosome"/>
</dbReference>
<sequence length="333" mass="36742">MKTPCYYAVFERVSIQAANAVSGPLSYGFPALNGFLGAMHALNRKLSATGMPASLGGVLIANHRCDIQAFQADIFSDAVFIQSRNPIKRNGETAPIIEEGKVHLTVSLAVEVFGHINDIQPQANELAEQLAKLLYQQRIAGGSVTRIGRCRLYPTHQSADVRRRLLPGFVLMNADRKLKIITAELKSGICHKYSRGRLKAEDGEDGEPIPTGMPANPDASQLDALLATAMRYHQPQANGEWHSTGIKSRHGWIVPLPLGYQAISPLFPAGKMQHSRNPDYPACYAEALYGLGEWVFPTRLPETLAGCFWRYAEPQENLYLITQSTDEQGEHYV</sequence>
<organism evidence="1 2">
    <name type="scientific">Uruburuella testudinis</name>
    <dbReference type="NCBI Taxonomy" id="1282863"/>
    <lineage>
        <taxon>Bacteria</taxon>
        <taxon>Pseudomonadati</taxon>
        <taxon>Pseudomonadota</taxon>
        <taxon>Betaproteobacteria</taxon>
        <taxon>Neisseriales</taxon>
        <taxon>Neisseriaceae</taxon>
        <taxon>Uruburuella</taxon>
    </lineage>
</organism>
<gene>
    <name evidence="1" type="primary">csy2</name>
    <name evidence="1" type="ORF">LVJ83_03600</name>
</gene>
<dbReference type="Pfam" id="PF09614">
    <property type="entry name" value="Cas_Csy2"/>
    <property type="match status" value="1"/>
</dbReference>
<dbReference type="InterPro" id="IPR013398">
    <property type="entry name" value="CRISPR-assoc_prot_Csy2"/>
</dbReference>
<evidence type="ECO:0000313" key="1">
    <source>
        <dbReference type="EMBL" id="UOO82559.1"/>
    </source>
</evidence>